<protein>
    <submittedName>
        <fullName evidence="1">Uncharacterized protein</fullName>
    </submittedName>
</protein>
<keyword evidence="2" id="KW-1185">Reference proteome</keyword>
<dbReference type="Proteomes" id="UP001600888">
    <property type="component" value="Unassembled WGS sequence"/>
</dbReference>
<dbReference type="EMBL" id="JBAWTH010000088">
    <property type="protein sequence ID" value="KAL2278258.1"/>
    <property type="molecule type" value="Genomic_DNA"/>
</dbReference>
<name>A0ABR4E744_9PEZI</name>
<sequence length="93" mass="10003">MACSQAIEFQPTLNCQATIGSSQAVFVVFVSVGRLPRTGDLVVGGLACDWLHDFILSPSPPLTTTTVITNHQPSESIPYFARLVGLSLSWLIL</sequence>
<reference evidence="1 2" key="1">
    <citation type="submission" date="2024-03" db="EMBL/GenBank/DDBJ databases">
        <title>A high-quality draft genome sequence of Diaporthe vaccinii, a causative agent of upright dieback and viscid rot disease in cranberry plants.</title>
        <authorList>
            <person name="Sarrasin M."/>
            <person name="Lang B.F."/>
            <person name="Burger G."/>
        </authorList>
    </citation>
    <scope>NUCLEOTIDE SEQUENCE [LARGE SCALE GENOMIC DNA]</scope>
    <source>
        <strain evidence="1 2">IS7</strain>
    </source>
</reference>
<gene>
    <name evidence="1" type="ORF">FJTKL_14532</name>
</gene>
<evidence type="ECO:0000313" key="1">
    <source>
        <dbReference type="EMBL" id="KAL2278258.1"/>
    </source>
</evidence>
<proteinExistence type="predicted"/>
<organism evidence="1 2">
    <name type="scientific">Diaporthe vaccinii</name>
    <dbReference type="NCBI Taxonomy" id="105482"/>
    <lineage>
        <taxon>Eukaryota</taxon>
        <taxon>Fungi</taxon>
        <taxon>Dikarya</taxon>
        <taxon>Ascomycota</taxon>
        <taxon>Pezizomycotina</taxon>
        <taxon>Sordariomycetes</taxon>
        <taxon>Sordariomycetidae</taxon>
        <taxon>Diaporthales</taxon>
        <taxon>Diaporthaceae</taxon>
        <taxon>Diaporthe</taxon>
        <taxon>Diaporthe eres species complex</taxon>
    </lineage>
</organism>
<comment type="caution">
    <text evidence="1">The sequence shown here is derived from an EMBL/GenBank/DDBJ whole genome shotgun (WGS) entry which is preliminary data.</text>
</comment>
<evidence type="ECO:0000313" key="2">
    <source>
        <dbReference type="Proteomes" id="UP001600888"/>
    </source>
</evidence>
<accession>A0ABR4E744</accession>